<dbReference type="GO" id="GO:0005524">
    <property type="term" value="F:ATP binding"/>
    <property type="evidence" value="ECO:0007669"/>
    <property type="project" value="UniProtKB-KW"/>
</dbReference>
<dbReference type="GO" id="GO:0090090">
    <property type="term" value="P:negative regulation of canonical Wnt signaling pathway"/>
    <property type="evidence" value="ECO:0007669"/>
    <property type="project" value="TreeGrafter"/>
</dbReference>
<dbReference type="InterPro" id="IPR008271">
    <property type="entry name" value="Ser/Thr_kinase_AS"/>
</dbReference>
<organism evidence="8 9">
    <name type="scientific">Haemonchus contortus</name>
    <name type="common">Barber pole worm</name>
    <dbReference type="NCBI Taxonomy" id="6289"/>
    <lineage>
        <taxon>Eukaryota</taxon>
        <taxon>Metazoa</taxon>
        <taxon>Ecdysozoa</taxon>
        <taxon>Nematoda</taxon>
        <taxon>Chromadorea</taxon>
        <taxon>Rhabditida</taxon>
        <taxon>Rhabditina</taxon>
        <taxon>Rhabditomorpha</taxon>
        <taxon>Strongyloidea</taxon>
        <taxon>Trichostrongylidae</taxon>
        <taxon>Haemonchus</taxon>
    </lineage>
</organism>
<evidence type="ECO:0000256" key="6">
    <source>
        <dbReference type="ARBA" id="ARBA00022840"/>
    </source>
</evidence>
<proteinExistence type="inferred from homology"/>
<comment type="similarity">
    <text evidence="1">Belongs to the protein kinase superfamily. CMGC Ser/Thr protein kinase family. GSK-3 subfamily.</text>
</comment>
<keyword evidence="8" id="KW-1185">Reference proteome</keyword>
<dbReference type="PANTHER" id="PTHR24057:SF18">
    <property type="entry name" value="SERINE_THREONINE-PROTEIN KINASE R03D7.5-RELATED"/>
    <property type="match status" value="1"/>
</dbReference>
<dbReference type="PANTHER" id="PTHR24057">
    <property type="entry name" value="GLYCOGEN SYNTHASE KINASE-3 ALPHA"/>
    <property type="match status" value="1"/>
</dbReference>
<evidence type="ECO:0000256" key="5">
    <source>
        <dbReference type="ARBA" id="ARBA00022777"/>
    </source>
</evidence>
<feature type="domain" description="Protein kinase" evidence="7">
    <location>
        <begin position="37"/>
        <end position="334"/>
    </location>
</feature>
<dbReference type="GO" id="GO:0032436">
    <property type="term" value="P:positive regulation of proteasomal ubiquitin-dependent protein catabolic process"/>
    <property type="evidence" value="ECO:0007669"/>
    <property type="project" value="TreeGrafter"/>
</dbReference>
<dbReference type="WBParaSite" id="HCON_00124060-00001">
    <property type="protein sequence ID" value="HCON_00124060-00001"/>
    <property type="gene ID" value="HCON_00124060"/>
</dbReference>
<dbReference type="Gene3D" id="3.30.200.20">
    <property type="entry name" value="Phosphorylase Kinase, domain 1"/>
    <property type="match status" value="1"/>
</dbReference>
<dbReference type="PROSITE" id="PS00108">
    <property type="entry name" value="PROTEIN_KINASE_ST"/>
    <property type="match status" value="1"/>
</dbReference>
<dbReference type="OrthoDB" id="272141at2759"/>
<dbReference type="AlphaFoldDB" id="A0A7I4YR89"/>
<name>A0A7I4YR89_HAECO</name>
<dbReference type="SMART" id="SM00220">
    <property type="entry name" value="S_TKc"/>
    <property type="match status" value="1"/>
</dbReference>
<evidence type="ECO:0000313" key="9">
    <source>
        <dbReference type="WBParaSite" id="HCON_00124060-00001"/>
    </source>
</evidence>
<dbReference type="GO" id="GO:0004674">
    <property type="term" value="F:protein serine/threonine kinase activity"/>
    <property type="evidence" value="ECO:0007669"/>
    <property type="project" value="UniProtKB-KW"/>
</dbReference>
<dbReference type="Gene3D" id="1.10.510.10">
    <property type="entry name" value="Transferase(Phosphotransferase) domain 1"/>
    <property type="match status" value="1"/>
</dbReference>
<evidence type="ECO:0000313" key="8">
    <source>
        <dbReference type="Proteomes" id="UP000025227"/>
    </source>
</evidence>
<keyword evidence="6" id="KW-0067">ATP-binding</keyword>
<evidence type="ECO:0000256" key="4">
    <source>
        <dbReference type="ARBA" id="ARBA00022741"/>
    </source>
</evidence>
<evidence type="ECO:0000256" key="3">
    <source>
        <dbReference type="ARBA" id="ARBA00022679"/>
    </source>
</evidence>
<reference evidence="9" key="1">
    <citation type="submission" date="2020-12" db="UniProtKB">
        <authorList>
            <consortium name="WormBaseParasite"/>
        </authorList>
    </citation>
    <scope>IDENTIFICATION</scope>
    <source>
        <strain evidence="9">MHco3</strain>
    </source>
</reference>
<dbReference type="GO" id="GO:0005829">
    <property type="term" value="C:cytosol"/>
    <property type="evidence" value="ECO:0007669"/>
    <property type="project" value="TreeGrafter"/>
</dbReference>
<dbReference type="InterPro" id="IPR011009">
    <property type="entry name" value="Kinase-like_dom_sf"/>
</dbReference>
<dbReference type="GO" id="GO:0070507">
    <property type="term" value="P:regulation of microtubule cytoskeleton organization"/>
    <property type="evidence" value="ECO:0007669"/>
    <property type="project" value="TreeGrafter"/>
</dbReference>
<dbReference type="Proteomes" id="UP000025227">
    <property type="component" value="Unplaced"/>
</dbReference>
<dbReference type="PROSITE" id="PS50011">
    <property type="entry name" value="PROTEIN_KINASE_DOM"/>
    <property type="match status" value="1"/>
</dbReference>
<evidence type="ECO:0000256" key="2">
    <source>
        <dbReference type="ARBA" id="ARBA00022527"/>
    </source>
</evidence>
<keyword evidence="3" id="KW-0808">Transferase</keyword>
<dbReference type="GO" id="GO:0007165">
    <property type="term" value="P:signal transduction"/>
    <property type="evidence" value="ECO:0007669"/>
    <property type="project" value="TreeGrafter"/>
</dbReference>
<dbReference type="GO" id="GO:0005634">
    <property type="term" value="C:nucleus"/>
    <property type="evidence" value="ECO:0007669"/>
    <property type="project" value="TreeGrafter"/>
</dbReference>
<accession>A0A7I4YR89</accession>
<dbReference type="InterPro" id="IPR000719">
    <property type="entry name" value="Prot_kinase_dom"/>
</dbReference>
<dbReference type="GO" id="GO:0030154">
    <property type="term" value="P:cell differentiation"/>
    <property type="evidence" value="ECO:0007669"/>
    <property type="project" value="TreeGrafter"/>
</dbReference>
<keyword evidence="5" id="KW-0418">Kinase</keyword>
<dbReference type="InterPro" id="IPR050591">
    <property type="entry name" value="GSK-3"/>
</dbReference>
<keyword evidence="2" id="KW-0723">Serine/threonine-protein kinase</keyword>
<dbReference type="OMA" id="KMFAWQL"/>
<evidence type="ECO:0000259" key="7">
    <source>
        <dbReference type="PROSITE" id="PS50011"/>
    </source>
</evidence>
<dbReference type="GO" id="GO:0030424">
    <property type="term" value="C:axon"/>
    <property type="evidence" value="ECO:0007669"/>
    <property type="project" value="TreeGrafter"/>
</dbReference>
<dbReference type="SUPFAM" id="SSF56112">
    <property type="entry name" value="Protein kinase-like (PK-like)"/>
    <property type="match status" value="1"/>
</dbReference>
<evidence type="ECO:0000256" key="1">
    <source>
        <dbReference type="ARBA" id="ARBA00005527"/>
    </source>
</evidence>
<dbReference type="Pfam" id="PF00069">
    <property type="entry name" value="Pkinase"/>
    <property type="match status" value="1"/>
</dbReference>
<protein>
    <submittedName>
        <fullName evidence="9">Protein kinase domain-containing protein</fullName>
    </submittedName>
</protein>
<keyword evidence="4" id="KW-0547">Nucleotide-binding</keyword>
<dbReference type="FunFam" id="1.10.510.10:FF:000624">
    <property type="entry name" value="Mitogen-activated protein kinase"/>
    <property type="match status" value="1"/>
</dbReference>
<sequence>FLLDCSSRLAGPHMGYTNSADVLALRYRDDREVSLRLWNLHLFSSGAFSNVYRGYAESDTNIPMEVVVKKTWSGSRETTSLTCYEIHILKILNRLNHPNVVRLLYSYKTQYADNTCYSLIFEFLPLNLYQYLKKHNRHIAIIETKMFAWQLFRGQFHLLRAGICHRDIKPQNLLVNENTGLLKIGDFGSSAIEPRKSPQPSYHVTRYYRPPELLLGSKVYGCEVDIWSSACVFGEMVYGAVLFPGKSTMNQMELYIENFGLPTDYEVSAMNASKSKWKEVKSRYAHKDSSKKFSRMFNISKDCPAEAVAILGRMLVYVPTSRLHGHELLSDPFFKEIFDKTSRRPCGRPIGCLSIDDYIEAMSGDRSMTGSFL</sequence>